<keyword evidence="5" id="KW-1185">Reference proteome</keyword>
<dbReference type="Proteomes" id="UP000011087">
    <property type="component" value="Unassembled WGS sequence"/>
</dbReference>
<keyword evidence="2" id="KW-0472">Membrane</keyword>
<proteinExistence type="predicted"/>
<keyword evidence="2" id="KW-0812">Transmembrane</keyword>
<dbReference type="RefSeq" id="XP_005826593.1">
    <property type="nucleotide sequence ID" value="XM_005826536.1"/>
</dbReference>
<dbReference type="EnsemblProtists" id="EKX39613">
    <property type="protein sequence ID" value="EKX39613"/>
    <property type="gene ID" value="GUITHDRAFT_114342"/>
</dbReference>
<feature type="region of interest" description="Disordered" evidence="1">
    <location>
        <begin position="1"/>
        <end position="41"/>
    </location>
</feature>
<dbReference type="EMBL" id="JH993038">
    <property type="protein sequence ID" value="EKX39613.1"/>
    <property type="molecule type" value="Genomic_DNA"/>
</dbReference>
<evidence type="ECO:0000313" key="3">
    <source>
        <dbReference type="EMBL" id="EKX39613.1"/>
    </source>
</evidence>
<evidence type="ECO:0000313" key="5">
    <source>
        <dbReference type="Proteomes" id="UP000011087"/>
    </source>
</evidence>
<reference evidence="5" key="2">
    <citation type="submission" date="2012-11" db="EMBL/GenBank/DDBJ databases">
        <authorList>
            <person name="Kuo A."/>
            <person name="Curtis B.A."/>
            <person name="Tanifuji G."/>
            <person name="Burki F."/>
            <person name="Gruber A."/>
            <person name="Irimia M."/>
            <person name="Maruyama S."/>
            <person name="Arias M.C."/>
            <person name="Ball S.G."/>
            <person name="Gile G.H."/>
            <person name="Hirakawa Y."/>
            <person name="Hopkins J.F."/>
            <person name="Rensing S.A."/>
            <person name="Schmutz J."/>
            <person name="Symeonidi A."/>
            <person name="Elias M."/>
            <person name="Eveleigh R.J."/>
            <person name="Herman E.K."/>
            <person name="Klute M.J."/>
            <person name="Nakayama T."/>
            <person name="Obornik M."/>
            <person name="Reyes-Prieto A."/>
            <person name="Armbrust E.V."/>
            <person name="Aves S.J."/>
            <person name="Beiko R.G."/>
            <person name="Coutinho P."/>
            <person name="Dacks J.B."/>
            <person name="Durnford D.G."/>
            <person name="Fast N.M."/>
            <person name="Green B.R."/>
            <person name="Grisdale C."/>
            <person name="Hempe F."/>
            <person name="Henrissat B."/>
            <person name="Hoppner M.P."/>
            <person name="Ishida K.-I."/>
            <person name="Kim E."/>
            <person name="Koreny L."/>
            <person name="Kroth P.G."/>
            <person name="Liu Y."/>
            <person name="Malik S.-B."/>
            <person name="Maier U.G."/>
            <person name="McRose D."/>
            <person name="Mock T."/>
            <person name="Neilson J.A."/>
            <person name="Onodera N.T."/>
            <person name="Poole A.M."/>
            <person name="Pritham E.J."/>
            <person name="Richards T.A."/>
            <person name="Rocap G."/>
            <person name="Roy S.W."/>
            <person name="Sarai C."/>
            <person name="Schaack S."/>
            <person name="Shirato S."/>
            <person name="Slamovits C.H."/>
            <person name="Spencer D.F."/>
            <person name="Suzuki S."/>
            <person name="Worden A.Z."/>
            <person name="Zauner S."/>
            <person name="Barry K."/>
            <person name="Bell C."/>
            <person name="Bharti A.K."/>
            <person name="Crow J.A."/>
            <person name="Grimwood J."/>
            <person name="Kramer R."/>
            <person name="Lindquist E."/>
            <person name="Lucas S."/>
            <person name="Salamov A."/>
            <person name="McFadden G.I."/>
            <person name="Lane C.E."/>
            <person name="Keeling P.J."/>
            <person name="Gray M.W."/>
            <person name="Grigoriev I.V."/>
            <person name="Archibald J.M."/>
        </authorList>
    </citation>
    <scope>NUCLEOTIDE SEQUENCE</scope>
    <source>
        <strain evidence="5">CCMP2712</strain>
    </source>
</reference>
<gene>
    <name evidence="3" type="ORF">GUITHDRAFT_114342</name>
</gene>
<protein>
    <submittedName>
        <fullName evidence="3 4">Uncharacterized protein</fullName>
    </submittedName>
</protein>
<evidence type="ECO:0000256" key="2">
    <source>
        <dbReference type="SAM" id="Phobius"/>
    </source>
</evidence>
<dbReference type="KEGG" id="gtt:GUITHDRAFT_114342"/>
<reference evidence="4" key="3">
    <citation type="submission" date="2015-06" db="UniProtKB">
        <authorList>
            <consortium name="EnsemblProtists"/>
        </authorList>
    </citation>
    <scope>IDENTIFICATION</scope>
</reference>
<evidence type="ECO:0000313" key="4">
    <source>
        <dbReference type="EnsemblProtists" id="EKX39613"/>
    </source>
</evidence>
<feature type="transmembrane region" description="Helical" evidence="2">
    <location>
        <begin position="46"/>
        <end position="66"/>
    </location>
</feature>
<dbReference type="GeneID" id="17296391"/>
<accession>L1ITP9</accession>
<reference evidence="3 5" key="1">
    <citation type="journal article" date="2012" name="Nature">
        <title>Algal genomes reveal evolutionary mosaicism and the fate of nucleomorphs.</title>
        <authorList>
            <consortium name="DOE Joint Genome Institute"/>
            <person name="Curtis B.A."/>
            <person name="Tanifuji G."/>
            <person name="Burki F."/>
            <person name="Gruber A."/>
            <person name="Irimia M."/>
            <person name="Maruyama S."/>
            <person name="Arias M.C."/>
            <person name="Ball S.G."/>
            <person name="Gile G.H."/>
            <person name="Hirakawa Y."/>
            <person name="Hopkins J.F."/>
            <person name="Kuo A."/>
            <person name="Rensing S.A."/>
            <person name="Schmutz J."/>
            <person name="Symeonidi A."/>
            <person name="Elias M."/>
            <person name="Eveleigh R.J."/>
            <person name="Herman E.K."/>
            <person name="Klute M.J."/>
            <person name="Nakayama T."/>
            <person name="Obornik M."/>
            <person name="Reyes-Prieto A."/>
            <person name="Armbrust E.V."/>
            <person name="Aves S.J."/>
            <person name="Beiko R.G."/>
            <person name="Coutinho P."/>
            <person name="Dacks J.B."/>
            <person name="Durnford D.G."/>
            <person name="Fast N.M."/>
            <person name="Green B.R."/>
            <person name="Grisdale C.J."/>
            <person name="Hempel F."/>
            <person name="Henrissat B."/>
            <person name="Hoppner M.P."/>
            <person name="Ishida K."/>
            <person name="Kim E."/>
            <person name="Koreny L."/>
            <person name="Kroth P.G."/>
            <person name="Liu Y."/>
            <person name="Malik S.B."/>
            <person name="Maier U.G."/>
            <person name="McRose D."/>
            <person name="Mock T."/>
            <person name="Neilson J.A."/>
            <person name="Onodera N.T."/>
            <person name="Poole A.M."/>
            <person name="Pritham E.J."/>
            <person name="Richards T.A."/>
            <person name="Rocap G."/>
            <person name="Roy S.W."/>
            <person name="Sarai C."/>
            <person name="Schaack S."/>
            <person name="Shirato S."/>
            <person name="Slamovits C.H."/>
            <person name="Spencer D.F."/>
            <person name="Suzuki S."/>
            <person name="Worden A.Z."/>
            <person name="Zauner S."/>
            <person name="Barry K."/>
            <person name="Bell C."/>
            <person name="Bharti A.K."/>
            <person name="Crow J.A."/>
            <person name="Grimwood J."/>
            <person name="Kramer R."/>
            <person name="Lindquist E."/>
            <person name="Lucas S."/>
            <person name="Salamov A."/>
            <person name="McFadden G.I."/>
            <person name="Lane C.E."/>
            <person name="Keeling P.J."/>
            <person name="Gray M.W."/>
            <person name="Grigoriev I.V."/>
            <person name="Archibald J.M."/>
        </authorList>
    </citation>
    <scope>NUCLEOTIDE SEQUENCE</scope>
    <source>
        <strain evidence="3 5">CCMP2712</strain>
    </source>
</reference>
<dbReference type="HOGENOM" id="CLU_2019643_0_0_1"/>
<dbReference type="AlphaFoldDB" id="L1ITP9"/>
<sequence>MGSSQEPGMEGWRKGGGGGGKSSGSKTGGTGAGGTSGSSIGGDIGTIIYIVIFVTIFVVGSVYMYYKRIYLPSRRASQQVTDDGIPVAYPDVNGEDQSVPANVFELNPQQAHAYIGLDPPNKT</sequence>
<dbReference type="PaxDb" id="55529-EKX39613"/>
<keyword evidence="2" id="KW-1133">Transmembrane helix</keyword>
<organism evidence="3">
    <name type="scientific">Guillardia theta (strain CCMP2712)</name>
    <name type="common">Cryptophyte</name>
    <dbReference type="NCBI Taxonomy" id="905079"/>
    <lineage>
        <taxon>Eukaryota</taxon>
        <taxon>Cryptophyceae</taxon>
        <taxon>Pyrenomonadales</taxon>
        <taxon>Geminigeraceae</taxon>
        <taxon>Guillardia</taxon>
    </lineage>
</organism>
<name>L1ITP9_GUITC</name>
<feature type="compositionally biased region" description="Gly residues" evidence="1">
    <location>
        <begin position="14"/>
        <end position="41"/>
    </location>
</feature>
<evidence type="ECO:0000256" key="1">
    <source>
        <dbReference type="SAM" id="MobiDB-lite"/>
    </source>
</evidence>